<evidence type="ECO:0000256" key="2">
    <source>
        <dbReference type="ARBA" id="ARBA00006247"/>
    </source>
</evidence>
<dbReference type="Gene3D" id="3.30.70.360">
    <property type="match status" value="2"/>
</dbReference>
<dbReference type="Gene3D" id="3.40.630.10">
    <property type="entry name" value="Zn peptidases"/>
    <property type="match status" value="1"/>
</dbReference>
<name>E7GGA4_9FIRM</name>
<comment type="caution">
    <text evidence="10">The sequence shown here is derived from an EMBL/GenBank/DDBJ whole genome shotgun (WGS) entry which is preliminary data.</text>
</comment>
<dbReference type="PANTHER" id="PTHR43808">
    <property type="entry name" value="ACETYLORNITHINE DEACETYLASE"/>
    <property type="match status" value="1"/>
</dbReference>
<dbReference type="InterPro" id="IPR036264">
    <property type="entry name" value="Bact_exopeptidase_dim_dom"/>
</dbReference>
<dbReference type="InterPro" id="IPR011650">
    <property type="entry name" value="Peptidase_M20_dimer"/>
</dbReference>
<dbReference type="HOGENOM" id="CLU_031786_2_0_9"/>
<evidence type="ECO:0000313" key="10">
    <source>
        <dbReference type="EMBL" id="EFW02948.1"/>
    </source>
</evidence>
<dbReference type="GO" id="GO:0006508">
    <property type="term" value="P:proteolysis"/>
    <property type="evidence" value="ECO:0007669"/>
    <property type="project" value="UniProtKB-KW"/>
</dbReference>
<keyword evidence="3" id="KW-0645">Protease</keyword>
<dbReference type="GO" id="GO:0006526">
    <property type="term" value="P:L-arginine biosynthetic process"/>
    <property type="evidence" value="ECO:0007669"/>
    <property type="project" value="TreeGrafter"/>
</dbReference>
<dbReference type="Pfam" id="PF01546">
    <property type="entry name" value="Peptidase_M20"/>
    <property type="match status" value="1"/>
</dbReference>
<keyword evidence="4" id="KW-0479">Metal-binding</keyword>
<dbReference type="STRING" id="100884.GCA_000269565_03613"/>
<dbReference type="InterPro" id="IPR010964">
    <property type="entry name" value="M20A_pepV-rel"/>
</dbReference>
<keyword evidence="6" id="KW-0862">Zinc</keyword>
<keyword evidence="11" id="KW-1185">Reference proteome</keyword>
<comment type="cofactor">
    <cofactor evidence="1">
        <name>Zn(2+)</name>
        <dbReference type="ChEBI" id="CHEBI:29105"/>
    </cofactor>
</comment>
<dbReference type="Proteomes" id="UP000003157">
    <property type="component" value="Unassembled WGS sequence"/>
</dbReference>
<dbReference type="GO" id="GO:0016805">
    <property type="term" value="F:dipeptidase activity"/>
    <property type="evidence" value="ECO:0007669"/>
    <property type="project" value="UniProtKB-KW"/>
</dbReference>
<evidence type="ECO:0000259" key="9">
    <source>
        <dbReference type="Pfam" id="PF07687"/>
    </source>
</evidence>
<keyword evidence="5" id="KW-0378">Hydrolase</keyword>
<dbReference type="CDD" id="cd03888">
    <property type="entry name" value="M20_PepV"/>
    <property type="match status" value="1"/>
</dbReference>
<reference evidence="10 11" key="1">
    <citation type="submission" date="2010-12" db="EMBL/GenBank/DDBJ databases">
        <title>The Genome Sequence of Coprobacillus sp. strain 29_1.</title>
        <authorList>
            <consortium name="The Broad Institute Genome Sequencing Platform"/>
            <person name="Earl A."/>
            <person name="Ward D."/>
            <person name="Feldgarden M."/>
            <person name="Gevers D."/>
            <person name="Daigneault M."/>
            <person name="Sibley C.D."/>
            <person name="White A."/>
            <person name="Strauss J."/>
            <person name="Allen-Vercoe E."/>
            <person name="Young S.K."/>
            <person name="Zeng Q."/>
            <person name="Gargeya S."/>
            <person name="Fitzgerald M."/>
            <person name="Haas B."/>
            <person name="Abouelleil A."/>
            <person name="Alvarado L."/>
            <person name="Arachchi H.M."/>
            <person name="Berlin A."/>
            <person name="Brown A."/>
            <person name="Chapman S.B."/>
            <person name="Chen Z."/>
            <person name="Dunbar C."/>
            <person name="Freedman E."/>
            <person name="Gearin G."/>
            <person name="Gellesch M."/>
            <person name="Goldberg J."/>
            <person name="Griggs A."/>
            <person name="Gujja S."/>
            <person name="Heilman E."/>
            <person name="Heiman D."/>
            <person name="Howarth C."/>
            <person name="Larson L."/>
            <person name="Lui A."/>
            <person name="MacDonald P.J.P."/>
            <person name="Mehta T."/>
            <person name="Montmayeur A."/>
            <person name="Murphy C."/>
            <person name="Neiman D."/>
            <person name="Pearson M."/>
            <person name="Priest M."/>
            <person name="Roberts A."/>
            <person name="Saif S."/>
            <person name="Shea T."/>
            <person name="Shenoy N."/>
            <person name="Sisk P."/>
            <person name="Stolte C."/>
            <person name="Sykes S."/>
            <person name="White J."/>
            <person name="Yandava C."/>
            <person name="Nusbaum C."/>
            <person name="Birren B."/>
        </authorList>
    </citation>
    <scope>NUCLEOTIDE SEQUENCE [LARGE SCALE GENOMIC DNA]</scope>
    <source>
        <strain evidence="10 11">29_1</strain>
    </source>
</reference>
<dbReference type="GO" id="GO:0008270">
    <property type="term" value="F:zinc ion binding"/>
    <property type="evidence" value="ECO:0007669"/>
    <property type="project" value="InterPro"/>
</dbReference>
<evidence type="ECO:0000256" key="3">
    <source>
        <dbReference type="ARBA" id="ARBA00022670"/>
    </source>
</evidence>
<organism evidence="10 11">
    <name type="scientific">Coprobacillus cateniformis</name>
    <dbReference type="NCBI Taxonomy" id="100884"/>
    <lineage>
        <taxon>Bacteria</taxon>
        <taxon>Bacillati</taxon>
        <taxon>Bacillota</taxon>
        <taxon>Erysipelotrichia</taxon>
        <taxon>Erysipelotrichales</taxon>
        <taxon>Coprobacillaceae</taxon>
        <taxon>Coprobacillus</taxon>
    </lineage>
</organism>
<evidence type="ECO:0000256" key="5">
    <source>
        <dbReference type="ARBA" id="ARBA00022801"/>
    </source>
</evidence>
<evidence type="ECO:0000256" key="6">
    <source>
        <dbReference type="ARBA" id="ARBA00022833"/>
    </source>
</evidence>
<gene>
    <name evidence="10" type="ORF">HMPREF9488_03797</name>
</gene>
<evidence type="ECO:0000256" key="4">
    <source>
        <dbReference type="ARBA" id="ARBA00022723"/>
    </source>
</evidence>
<dbReference type="GO" id="GO:0008237">
    <property type="term" value="F:metallopeptidase activity"/>
    <property type="evidence" value="ECO:0007669"/>
    <property type="project" value="UniProtKB-KW"/>
</dbReference>
<proteinExistence type="inferred from homology"/>
<evidence type="ECO:0000256" key="1">
    <source>
        <dbReference type="ARBA" id="ARBA00001947"/>
    </source>
</evidence>
<protein>
    <submittedName>
        <fullName evidence="10">Dipeptidase pepV</fullName>
    </submittedName>
</protein>
<keyword evidence="8" id="KW-0482">Metalloprotease</keyword>
<dbReference type="EMBL" id="ADKX01000054">
    <property type="protein sequence ID" value="EFW02948.1"/>
    <property type="molecule type" value="Genomic_DNA"/>
</dbReference>
<dbReference type="GO" id="GO:0008777">
    <property type="term" value="F:acetylornithine deacetylase activity"/>
    <property type="evidence" value="ECO:0007669"/>
    <property type="project" value="TreeGrafter"/>
</dbReference>
<dbReference type="SUPFAM" id="SSF53187">
    <property type="entry name" value="Zn-dependent exopeptidases"/>
    <property type="match status" value="1"/>
</dbReference>
<dbReference type="PANTHER" id="PTHR43808:SF31">
    <property type="entry name" value="N-ACETYL-L-CITRULLINE DEACETYLASE"/>
    <property type="match status" value="1"/>
</dbReference>
<dbReference type="SUPFAM" id="SSF55031">
    <property type="entry name" value="Bacterial exopeptidase dimerisation domain"/>
    <property type="match status" value="1"/>
</dbReference>
<evidence type="ECO:0000313" key="11">
    <source>
        <dbReference type="Proteomes" id="UP000003157"/>
    </source>
</evidence>
<evidence type="ECO:0000256" key="8">
    <source>
        <dbReference type="ARBA" id="ARBA00023049"/>
    </source>
</evidence>
<dbReference type="eggNOG" id="COG0624">
    <property type="taxonomic scope" value="Bacteria"/>
</dbReference>
<dbReference type="InterPro" id="IPR050072">
    <property type="entry name" value="Peptidase_M20A"/>
</dbReference>
<accession>E7GGA4</accession>
<dbReference type="OrthoDB" id="9761532at2"/>
<dbReference type="GeneID" id="78231367"/>
<comment type="similarity">
    <text evidence="2">Belongs to the peptidase M20A family.</text>
</comment>
<dbReference type="Pfam" id="PF07687">
    <property type="entry name" value="M20_dimer"/>
    <property type="match status" value="1"/>
</dbReference>
<keyword evidence="7" id="KW-0224">Dipeptidase</keyword>
<dbReference type="NCBIfam" id="TIGR01887">
    <property type="entry name" value="dipeptidaselike"/>
    <property type="match status" value="1"/>
</dbReference>
<feature type="domain" description="Peptidase M20 dimerisation" evidence="9">
    <location>
        <begin position="254"/>
        <end position="361"/>
    </location>
</feature>
<evidence type="ECO:0000256" key="7">
    <source>
        <dbReference type="ARBA" id="ARBA00022997"/>
    </source>
</evidence>
<dbReference type="AlphaFoldDB" id="E7GGA4"/>
<dbReference type="InterPro" id="IPR002933">
    <property type="entry name" value="Peptidase_M20"/>
</dbReference>
<sequence>MIDFFEEVNKRKEDIIADIERLCEIPSVLDEATSNDGQPFGKPCREALDLMLSIGERDGFKSVNVDGYAGHIDIGEDEETFGILGHLDVVPCNEHGWNTDPYHVTIKDGKLYGRGVADDKGPLIAGYYAAKIIHELNLPVKMKTRIIFGCNEENGSKCMQYYFTKQPYPKMGFTPDAEFPVVYGEKAGVNFQMKGEIEKDNIIGIYSGSRANIVPETCEAYISGHYKQYKEDFIHYLNQQGLQGSLEEEGNHTRLTLIGKSAHASTPDAGINAAVYMCHYLATISENQLVHFVDDCFYQDNYGKKLGIAFKGLMGDLTVNLGVLNYKDGYASLVVDMRVPHEMTDEQLTMPIVQQLNKYGLEETHELGKALYIDPQSDLVQNLHSAYVEFTGDHIHQPQAIGGGTYAKSMPNCVAFGVEFPGTDNKIHQNNEEISIDDLLKATAIYAKALYNLIKK</sequence>
<dbReference type="RefSeq" id="WP_008790879.1">
    <property type="nucleotide sequence ID" value="NZ_AKCB01000003.1"/>
</dbReference>
<dbReference type="NCBIfam" id="NF005591">
    <property type="entry name" value="PRK07318.1"/>
    <property type="match status" value="1"/>
</dbReference>